<accession>A0ACB9MX93</accession>
<evidence type="ECO:0000313" key="2">
    <source>
        <dbReference type="Proteomes" id="UP000828941"/>
    </source>
</evidence>
<keyword evidence="2" id="KW-1185">Reference proteome</keyword>
<organism evidence="1 2">
    <name type="scientific">Bauhinia variegata</name>
    <name type="common">Purple orchid tree</name>
    <name type="synonym">Phanera variegata</name>
    <dbReference type="NCBI Taxonomy" id="167791"/>
    <lineage>
        <taxon>Eukaryota</taxon>
        <taxon>Viridiplantae</taxon>
        <taxon>Streptophyta</taxon>
        <taxon>Embryophyta</taxon>
        <taxon>Tracheophyta</taxon>
        <taxon>Spermatophyta</taxon>
        <taxon>Magnoliopsida</taxon>
        <taxon>eudicotyledons</taxon>
        <taxon>Gunneridae</taxon>
        <taxon>Pentapetalae</taxon>
        <taxon>rosids</taxon>
        <taxon>fabids</taxon>
        <taxon>Fabales</taxon>
        <taxon>Fabaceae</taxon>
        <taxon>Cercidoideae</taxon>
        <taxon>Cercideae</taxon>
        <taxon>Bauhiniinae</taxon>
        <taxon>Bauhinia</taxon>
    </lineage>
</organism>
<gene>
    <name evidence="1" type="ORF">L6164_020712</name>
</gene>
<dbReference type="Proteomes" id="UP000828941">
    <property type="component" value="Chromosome 8"/>
</dbReference>
<evidence type="ECO:0000313" key="1">
    <source>
        <dbReference type="EMBL" id="KAI4328353.1"/>
    </source>
</evidence>
<protein>
    <submittedName>
        <fullName evidence="1">Uncharacterized protein</fullName>
    </submittedName>
</protein>
<proteinExistence type="predicted"/>
<reference evidence="1 2" key="1">
    <citation type="journal article" date="2022" name="DNA Res.">
        <title>Chromosomal-level genome assembly of the orchid tree Bauhinia variegata (Leguminosae; Cercidoideae) supports the allotetraploid origin hypothesis of Bauhinia.</title>
        <authorList>
            <person name="Zhong Y."/>
            <person name="Chen Y."/>
            <person name="Zheng D."/>
            <person name="Pang J."/>
            <person name="Liu Y."/>
            <person name="Luo S."/>
            <person name="Meng S."/>
            <person name="Qian L."/>
            <person name="Wei D."/>
            <person name="Dai S."/>
            <person name="Zhou R."/>
        </authorList>
    </citation>
    <scope>NUCLEOTIDE SEQUENCE [LARGE SCALE GENOMIC DNA]</scope>
    <source>
        <strain evidence="1">BV-YZ2020</strain>
    </source>
</reference>
<dbReference type="EMBL" id="CM039433">
    <property type="protein sequence ID" value="KAI4328353.1"/>
    <property type="molecule type" value="Genomic_DNA"/>
</dbReference>
<sequence length="256" mass="29697">MVAYGLFHFWMSKSSYKYFHHTLLILKDINYLNLWEPVLMANNDLKLLEGWFSPFVWRVKIALNIKSLDYEKIEETLRPKSDLLLQSNPVYKKIPVLIHGGKPICESAIIVEYIEETWTSGPSILSSDPYDRANARFWVAYIDDKLFPSMRSALATDEEAKKPLFEQIEEVLLKMEEVLLNKPFFGGDQIGLIDIVLGSLLLWLEVLENINERKLLFEEKTPALVKWAERFLADPAVVVVMPETDKLIEYAKAFRP</sequence>
<name>A0ACB9MX93_BAUVA</name>
<comment type="caution">
    <text evidence="1">The sequence shown here is derived from an EMBL/GenBank/DDBJ whole genome shotgun (WGS) entry which is preliminary data.</text>
</comment>